<evidence type="ECO:0000313" key="2">
    <source>
        <dbReference type="EMBL" id="QJA81581.1"/>
    </source>
</evidence>
<proteinExistence type="predicted"/>
<feature type="coiled-coil region" evidence="1">
    <location>
        <begin position="18"/>
        <end position="96"/>
    </location>
</feature>
<dbReference type="EMBL" id="MT142464">
    <property type="protein sequence ID" value="QJA81581.1"/>
    <property type="molecule type" value="Genomic_DNA"/>
</dbReference>
<dbReference type="AlphaFoldDB" id="A0A6M3KIV7"/>
<keyword evidence="1" id="KW-0175">Coiled coil</keyword>
<name>A0A6M3KIV7_9ZZZZ</name>
<protein>
    <submittedName>
        <fullName evidence="2">Uncharacterized protein</fullName>
    </submittedName>
</protein>
<accession>A0A6M3KIV7</accession>
<reference evidence="2" key="1">
    <citation type="submission" date="2020-03" db="EMBL/GenBank/DDBJ databases">
        <title>The deep terrestrial virosphere.</title>
        <authorList>
            <person name="Holmfeldt K."/>
            <person name="Nilsson E."/>
            <person name="Simone D."/>
            <person name="Lopez-Fernandez M."/>
            <person name="Wu X."/>
            <person name="de Brujin I."/>
            <person name="Lundin D."/>
            <person name="Andersson A."/>
            <person name="Bertilsson S."/>
            <person name="Dopson M."/>
        </authorList>
    </citation>
    <scope>NUCLEOTIDE SEQUENCE</scope>
    <source>
        <strain evidence="2">MM415A00505</strain>
    </source>
</reference>
<evidence type="ECO:0000256" key="1">
    <source>
        <dbReference type="SAM" id="Coils"/>
    </source>
</evidence>
<organism evidence="2">
    <name type="scientific">viral metagenome</name>
    <dbReference type="NCBI Taxonomy" id="1070528"/>
    <lineage>
        <taxon>unclassified sequences</taxon>
        <taxon>metagenomes</taxon>
        <taxon>organismal metagenomes</taxon>
    </lineage>
</organism>
<sequence>MGLSPTEKNKVLSAVNDLRDLEKRVDAIEVIINSFEDVQKAIRKADMERKKEEKAEKDRLSKLEETERKNMALKAAEKANIELQKAIKKAEEAKIAAGLIKPDKE</sequence>
<gene>
    <name evidence="2" type="ORF">MM415A00505_0010</name>
</gene>